<gene>
    <name evidence="2" type="ORF">C9374_009002</name>
</gene>
<accession>A0AA88GEC9</accession>
<dbReference type="AlphaFoldDB" id="A0AA88GEC9"/>
<dbReference type="GeneID" id="68101456"/>
<organism evidence="2 3">
    <name type="scientific">Naegleria lovaniensis</name>
    <name type="common">Amoeba</name>
    <dbReference type="NCBI Taxonomy" id="51637"/>
    <lineage>
        <taxon>Eukaryota</taxon>
        <taxon>Discoba</taxon>
        <taxon>Heterolobosea</taxon>
        <taxon>Tetramitia</taxon>
        <taxon>Eutetramitia</taxon>
        <taxon>Vahlkampfiidae</taxon>
        <taxon>Naegleria</taxon>
    </lineage>
</organism>
<dbReference type="EMBL" id="PYSW02000036">
    <property type="protein sequence ID" value="KAG2377917.1"/>
    <property type="molecule type" value="Genomic_DNA"/>
</dbReference>
<name>A0AA88GEC9_NAELO</name>
<dbReference type="Proteomes" id="UP000816034">
    <property type="component" value="Unassembled WGS sequence"/>
</dbReference>
<comment type="caution">
    <text evidence="2">The sequence shown here is derived from an EMBL/GenBank/DDBJ whole genome shotgun (WGS) entry which is preliminary data.</text>
</comment>
<evidence type="ECO:0000313" key="2">
    <source>
        <dbReference type="EMBL" id="KAG2377917.1"/>
    </source>
</evidence>
<reference evidence="2 3" key="1">
    <citation type="journal article" date="2018" name="BMC Genomics">
        <title>The genome of Naegleria lovaniensis, the basis for a comparative approach to unravel pathogenicity factors of the human pathogenic amoeba N. fowleri.</title>
        <authorList>
            <person name="Liechti N."/>
            <person name="Schurch N."/>
            <person name="Bruggmann R."/>
            <person name="Wittwer M."/>
        </authorList>
    </citation>
    <scope>NUCLEOTIDE SEQUENCE [LARGE SCALE GENOMIC DNA]</scope>
    <source>
        <strain evidence="2 3">ATCC 30569</strain>
    </source>
</reference>
<proteinExistence type="predicted"/>
<keyword evidence="3" id="KW-1185">Reference proteome</keyword>
<dbReference type="RefSeq" id="XP_044545179.1">
    <property type="nucleotide sequence ID" value="XM_044699142.1"/>
</dbReference>
<sequence>MSSSNPSAEPALQPSTPFGQFIKHNLHQEMFCETNNRFTVKEVLTQQEKTQGKRVVVETALITEIDKKRRKVPGCDKEFDELALMYQKELVEAKEVDLQDISDKADDYFRFHMEEMKKEMDEKICSMKKECEDMIRSFNKEFEIKISAIKQHCDEMIRTNKQEFDEMIRSMKKECDEMIRTNKQEIDKKINVLEHMQQNHANELQELKSDMGRMKEELHTVEGWCGCFYLGAGRLSSLRHGKIVSDLLQKDFDNVLPSVLGTKPNALDVSQCFQINVCTENNADEVRGNVLNELKTRLAPLRDHLIKRKE</sequence>
<evidence type="ECO:0000256" key="1">
    <source>
        <dbReference type="SAM" id="Coils"/>
    </source>
</evidence>
<keyword evidence="1" id="KW-0175">Coiled coil</keyword>
<evidence type="ECO:0000313" key="3">
    <source>
        <dbReference type="Proteomes" id="UP000816034"/>
    </source>
</evidence>
<feature type="coiled-coil region" evidence="1">
    <location>
        <begin position="190"/>
        <end position="217"/>
    </location>
</feature>
<protein>
    <submittedName>
        <fullName evidence="2">Uncharacterized protein</fullName>
    </submittedName>
</protein>